<dbReference type="Pfam" id="PF08240">
    <property type="entry name" value="ADH_N"/>
    <property type="match status" value="1"/>
</dbReference>
<dbReference type="SUPFAM" id="SSF51735">
    <property type="entry name" value="NAD(P)-binding Rossmann-fold domains"/>
    <property type="match status" value="1"/>
</dbReference>
<comment type="caution">
    <text evidence="4">The sequence shown here is derived from an EMBL/GenBank/DDBJ whole genome shotgun (WGS) entry which is preliminary data.</text>
</comment>
<dbReference type="InterPro" id="IPR050129">
    <property type="entry name" value="Zn_alcohol_dh"/>
</dbReference>
<dbReference type="Gene3D" id="3.40.50.720">
    <property type="entry name" value="NAD(P)-binding Rossmann-like Domain"/>
    <property type="match status" value="1"/>
</dbReference>
<dbReference type="Gene3D" id="3.90.180.10">
    <property type="entry name" value="Medium-chain alcohol dehydrogenases, catalytic domain"/>
    <property type="match status" value="1"/>
</dbReference>
<keyword evidence="1" id="KW-0560">Oxidoreductase</keyword>
<dbReference type="InterPro" id="IPR011032">
    <property type="entry name" value="GroES-like_sf"/>
</dbReference>
<dbReference type="Pfam" id="PF00107">
    <property type="entry name" value="ADH_zinc_N"/>
    <property type="match status" value="1"/>
</dbReference>
<evidence type="ECO:0000259" key="3">
    <source>
        <dbReference type="Pfam" id="PF08240"/>
    </source>
</evidence>
<dbReference type="PANTHER" id="PTHR43401:SF2">
    <property type="entry name" value="L-THREONINE 3-DEHYDROGENASE"/>
    <property type="match status" value="1"/>
</dbReference>
<name>A0ABV6NEC8_9BACI</name>
<dbReference type="EMBL" id="JBHLTR010000006">
    <property type="protein sequence ID" value="MFC0558814.1"/>
    <property type="molecule type" value="Genomic_DNA"/>
</dbReference>
<dbReference type="Proteomes" id="UP001589833">
    <property type="component" value="Unassembled WGS sequence"/>
</dbReference>
<dbReference type="PANTHER" id="PTHR43401">
    <property type="entry name" value="L-THREONINE 3-DEHYDROGENASE"/>
    <property type="match status" value="1"/>
</dbReference>
<evidence type="ECO:0000259" key="2">
    <source>
        <dbReference type="Pfam" id="PF00107"/>
    </source>
</evidence>
<organism evidence="4 5">
    <name type="scientific">Halalkalibacter alkalisediminis</name>
    <dbReference type="NCBI Taxonomy" id="935616"/>
    <lineage>
        <taxon>Bacteria</taxon>
        <taxon>Bacillati</taxon>
        <taxon>Bacillota</taxon>
        <taxon>Bacilli</taxon>
        <taxon>Bacillales</taxon>
        <taxon>Bacillaceae</taxon>
        <taxon>Halalkalibacter</taxon>
    </lineage>
</organism>
<evidence type="ECO:0000313" key="4">
    <source>
        <dbReference type="EMBL" id="MFC0558814.1"/>
    </source>
</evidence>
<evidence type="ECO:0000256" key="1">
    <source>
        <dbReference type="ARBA" id="ARBA00023002"/>
    </source>
</evidence>
<proteinExistence type="predicted"/>
<keyword evidence="5" id="KW-1185">Reference proteome</keyword>
<sequence>MSKKAVVKKMLGLYLKNPKELELKEFPSVHSLKDDEVKIKLIHAGICGSDVGVYNGKIPHATYPVRPGHELLGTIIETGELCRYEIGTRVVVGPNTFCDECEYCLKGQKNICVNKSSLGVNMDGGFSEEFVISSRFIMPVPDYITDEQAVLIEPFSVIVHALEKVQISKGTSVAIIGCGTEGMLAISLAHYLGANITAIDINQEKLAKAENHFAGLKSALPTDVSENEFEVVIEAAGVGPAVIQAIDIVKPGGDIVLVGMAPEANLPIVRIVRKEITIHGSIIYSFPMDFEKSVKYLAQENFNAEPVISKILPFKEYEQAYDDAVSGKYGKIILNFKEEQ</sequence>
<reference evidence="4 5" key="1">
    <citation type="submission" date="2024-09" db="EMBL/GenBank/DDBJ databases">
        <authorList>
            <person name="Sun Q."/>
            <person name="Mori K."/>
        </authorList>
    </citation>
    <scope>NUCLEOTIDE SEQUENCE [LARGE SCALE GENOMIC DNA]</scope>
    <source>
        <strain evidence="4 5">NCAIM B.02301</strain>
    </source>
</reference>
<dbReference type="InterPro" id="IPR013154">
    <property type="entry name" value="ADH-like_N"/>
</dbReference>
<dbReference type="InterPro" id="IPR036291">
    <property type="entry name" value="NAD(P)-bd_dom_sf"/>
</dbReference>
<gene>
    <name evidence="4" type="ORF">ACFFH4_07090</name>
</gene>
<feature type="domain" description="Alcohol dehydrogenase-like C-terminal" evidence="2">
    <location>
        <begin position="182"/>
        <end position="297"/>
    </location>
</feature>
<evidence type="ECO:0000313" key="5">
    <source>
        <dbReference type="Proteomes" id="UP001589833"/>
    </source>
</evidence>
<dbReference type="InterPro" id="IPR013149">
    <property type="entry name" value="ADH-like_C"/>
</dbReference>
<feature type="domain" description="Alcohol dehydrogenase-like N-terminal" evidence="3">
    <location>
        <begin position="34"/>
        <end position="142"/>
    </location>
</feature>
<dbReference type="RefSeq" id="WP_337956289.1">
    <property type="nucleotide sequence ID" value="NZ_JAQQWT010000001.1"/>
</dbReference>
<dbReference type="SUPFAM" id="SSF50129">
    <property type="entry name" value="GroES-like"/>
    <property type="match status" value="1"/>
</dbReference>
<accession>A0ABV6NEC8</accession>
<protein>
    <submittedName>
        <fullName evidence="4">Zinc-binding dehydrogenase</fullName>
    </submittedName>
</protein>